<feature type="domain" description="Methyltransferase type 11" evidence="1">
    <location>
        <begin position="46"/>
        <end position="129"/>
    </location>
</feature>
<dbReference type="InterPro" id="IPR023214">
    <property type="entry name" value="HAD_sf"/>
</dbReference>
<proteinExistence type="predicted"/>
<dbReference type="Gene3D" id="3.40.50.1000">
    <property type="entry name" value="HAD superfamily/HAD-like"/>
    <property type="match status" value="1"/>
</dbReference>
<organism evidence="2">
    <name type="scientific">marine metagenome</name>
    <dbReference type="NCBI Taxonomy" id="408172"/>
    <lineage>
        <taxon>unclassified sequences</taxon>
        <taxon>metagenomes</taxon>
        <taxon>ecological metagenomes</taxon>
    </lineage>
</organism>
<dbReference type="EMBL" id="UINC01124034">
    <property type="protein sequence ID" value="SVD00905.1"/>
    <property type="molecule type" value="Genomic_DNA"/>
</dbReference>
<sequence>VSDNNYNEKAKSIHKGYYDGKNVNWIDWGKPFYSSINELKIKSVCDVGCGNGLFVNNIAKMNFEKIYGVDLVTVSMGSTIDNPKVTYIDAPASNIPIEYKSVELLTAFDVLEHIHPSNVENSLREFSRISSKYFMFSISHRLSGEEHNGENLHLTVYPFDWWCERIGKYADLVKKDISTDGTRSHSIWRLKNYKPKLFCDIDSTINNHWKRIQKWTVPKFPNDNIDPKAFTREEVMKDEPLEDALESINELSRYYEIYFLTARDFPEAKSITTDWLNKNGFPYKGVIVVNS</sequence>
<gene>
    <name evidence="2" type="ORF">METZ01_LOCUS353759</name>
</gene>
<evidence type="ECO:0000313" key="2">
    <source>
        <dbReference type="EMBL" id="SVD00905.1"/>
    </source>
</evidence>
<name>A0A382RUQ2_9ZZZZ</name>
<dbReference type="Gene3D" id="3.40.50.150">
    <property type="entry name" value="Vaccinia Virus protein VP39"/>
    <property type="match status" value="1"/>
</dbReference>
<accession>A0A382RUQ2</accession>
<reference evidence="2" key="1">
    <citation type="submission" date="2018-05" db="EMBL/GenBank/DDBJ databases">
        <authorList>
            <person name="Lanie J.A."/>
            <person name="Ng W.-L."/>
            <person name="Kazmierczak K.M."/>
            <person name="Andrzejewski T.M."/>
            <person name="Davidsen T.M."/>
            <person name="Wayne K.J."/>
            <person name="Tettelin H."/>
            <person name="Glass J.I."/>
            <person name="Rusch D."/>
            <person name="Podicherti R."/>
            <person name="Tsui H.-C.T."/>
            <person name="Winkler M.E."/>
        </authorList>
    </citation>
    <scope>NUCLEOTIDE SEQUENCE</scope>
</reference>
<protein>
    <recommendedName>
        <fullName evidence="1">Methyltransferase type 11 domain-containing protein</fullName>
    </recommendedName>
</protein>
<feature type="non-terminal residue" evidence="2">
    <location>
        <position position="1"/>
    </location>
</feature>
<evidence type="ECO:0000259" key="1">
    <source>
        <dbReference type="Pfam" id="PF08241"/>
    </source>
</evidence>
<dbReference type="SUPFAM" id="SSF53335">
    <property type="entry name" value="S-adenosyl-L-methionine-dependent methyltransferases"/>
    <property type="match status" value="1"/>
</dbReference>
<dbReference type="InterPro" id="IPR013216">
    <property type="entry name" value="Methyltransf_11"/>
</dbReference>
<dbReference type="InterPro" id="IPR029063">
    <property type="entry name" value="SAM-dependent_MTases_sf"/>
</dbReference>
<dbReference type="GO" id="GO:0008757">
    <property type="term" value="F:S-adenosylmethionine-dependent methyltransferase activity"/>
    <property type="evidence" value="ECO:0007669"/>
    <property type="project" value="InterPro"/>
</dbReference>
<dbReference type="AlphaFoldDB" id="A0A382RUQ2"/>
<dbReference type="Pfam" id="PF08241">
    <property type="entry name" value="Methyltransf_11"/>
    <property type="match status" value="1"/>
</dbReference>
<feature type="non-terminal residue" evidence="2">
    <location>
        <position position="291"/>
    </location>
</feature>